<dbReference type="SUPFAM" id="SSF53474">
    <property type="entry name" value="alpha/beta-Hydrolases"/>
    <property type="match status" value="1"/>
</dbReference>
<protein>
    <submittedName>
        <fullName evidence="3">Alpha/beta hydrolase</fullName>
    </submittedName>
</protein>
<dbReference type="InterPro" id="IPR049492">
    <property type="entry name" value="BD-FAE-like_dom"/>
</dbReference>
<keyword evidence="4" id="KW-1185">Reference proteome</keyword>
<evidence type="ECO:0000259" key="2">
    <source>
        <dbReference type="Pfam" id="PF20434"/>
    </source>
</evidence>
<evidence type="ECO:0000313" key="3">
    <source>
        <dbReference type="EMBL" id="UPQ78892.1"/>
    </source>
</evidence>
<dbReference type="InterPro" id="IPR029058">
    <property type="entry name" value="AB_hydrolase_fold"/>
</dbReference>
<organism evidence="3 4">
    <name type="scientific">Flavobacterium azooxidireducens</name>
    <dbReference type="NCBI Taxonomy" id="1871076"/>
    <lineage>
        <taxon>Bacteria</taxon>
        <taxon>Pseudomonadati</taxon>
        <taxon>Bacteroidota</taxon>
        <taxon>Flavobacteriia</taxon>
        <taxon>Flavobacteriales</taxon>
        <taxon>Flavobacteriaceae</taxon>
        <taxon>Flavobacterium</taxon>
    </lineage>
</organism>
<dbReference type="Pfam" id="PF20434">
    <property type="entry name" value="BD-FAE"/>
    <property type="match status" value="1"/>
</dbReference>
<dbReference type="EMBL" id="CP096205">
    <property type="protein sequence ID" value="UPQ78892.1"/>
    <property type="molecule type" value="Genomic_DNA"/>
</dbReference>
<sequence>MNKLLYILVLTYCNLNFAQVSKDTSYTVFSEFNKQLKKYPFIEIAQTTRNESITLKKDIAFHTVSNRNLHLDAYYKKSEKKIPAVILIHGGGWKSGNKLMLQSLAQEIAKNNYQCFAIEYRLSDEAIYPAAINDILNAIQFIKRNSAEYSIDLNNIALLGCSSGAQIVSLIGTKYPKGIKAVVNLDGILAFHHPQSQEGKLASQWLGGTFKEKPEVWEDASALTHVSKSTPPFLFINSQYERFHAGRDEMITKMKSFNIDSKVETIENSPHTFWLFHPWFEKTINYIVTFLDEKLKL</sequence>
<dbReference type="GO" id="GO:0016787">
    <property type="term" value="F:hydrolase activity"/>
    <property type="evidence" value="ECO:0007669"/>
    <property type="project" value="UniProtKB-KW"/>
</dbReference>
<gene>
    <name evidence="3" type="ORF">M0M57_14885</name>
</gene>
<dbReference type="Proteomes" id="UP000830583">
    <property type="component" value="Chromosome"/>
</dbReference>
<evidence type="ECO:0000313" key="4">
    <source>
        <dbReference type="Proteomes" id="UP000830583"/>
    </source>
</evidence>
<feature type="domain" description="BD-FAE-like" evidence="2">
    <location>
        <begin position="71"/>
        <end position="239"/>
    </location>
</feature>
<name>A0ABY4KHI3_9FLAO</name>
<accession>A0ABY4KHI3</accession>
<evidence type="ECO:0000256" key="1">
    <source>
        <dbReference type="ARBA" id="ARBA00022801"/>
    </source>
</evidence>
<dbReference type="Gene3D" id="3.40.50.1820">
    <property type="entry name" value="alpha/beta hydrolase"/>
    <property type="match status" value="1"/>
</dbReference>
<dbReference type="InterPro" id="IPR050300">
    <property type="entry name" value="GDXG_lipolytic_enzyme"/>
</dbReference>
<dbReference type="RefSeq" id="WP_248433865.1">
    <property type="nucleotide sequence ID" value="NZ_CP096205.1"/>
</dbReference>
<proteinExistence type="predicted"/>
<keyword evidence="1 3" id="KW-0378">Hydrolase</keyword>
<dbReference type="PANTHER" id="PTHR48081">
    <property type="entry name" value="AB HYDROLASE SUPERFAMILY PROTEIN C4A8.06C"/>
    <property type="match status" value="1"/>
</dbReference>
<reference evidence="3" key="1">
    <citation type="submission" date="2022-04" db="EMBL/GenBank/DDBJ databases">
        <title>Consumption of N2O by Flavobacterium azooxidireducens sp. nov. isolated from Decomposing Leaf Litter of Phragmites australis (Cav.).</title>
        <authorList>
            <person name="Behrendt U."/>
            <person name="Spanner T."/>
            <person name="Augustin J."/>
            <person name="Horn M.A."/>
            <person name="Kolb S."/>
            <person name="Ulrich A."/>
        </authorList>
    </citation>
    <scope>NUCLEOTIDE SEQUENCE</scope>
    <source>
        <strain evidence="3">IGB 4-14</strain>
    </source>
</reference>